<proteinExistence type="predicted"/>
<keyword evidence="3" id="KW-1185">Reference proteome</keyword>
<feature type="compositionally biased region" description="Polar residues" evidence="1">
    <location>
        <begin position="241"/>
        <end position="254"/>
    </location>
</feature>
<evidence type="ECO:0000256" key="1">
    <source>
        <dbReference type="SAM" id="MobiDB-lite"/>
    </source>
</evidence>
<sequence length="303" mass="33559">MQESSGQRRLILPMTSIADTSGASVHSPPLEFYLDTISEQARIGLRHLLNIWRMEGALPNVDFWAHRDRFDESEVWSHLQGAMFAGIILARMFDPKIPGPPRKASKAQRDAQIARKNAGERRAVQLRTLLDVAKDSPLITIRKVRDSIEHLDERIDELVAAGNVASVSDFGVVVGGRFADHHGDDVDATGSTLRHVPLRQFAPDMGVLFFRDTHLDLFDYETALYNVLAEMPKALAAVGPKSSSSTFANSSPRTWESGAVQNRREAIEQVRREVEASGNDLLHPVPSPRKIILVADLPAETTT</sequence>
<evidence type="ECO:0000313" key="2">
    <source>
        <dbReference type="EMBL" id="SKC76240.1"/>
    </source>
</evidence>
<dbReference type="AlphaFoldDB" id="A0A1T5LJU1"/>
<protein>
    <submittedName>
        <fullName evidence="2">Uncharacterized protein</fullName>
    </submittedName>
</protein>
<dbReference type="OrthoDB" id="5150392at2"/>
<gene>
    <name evidence="2" type="ORF">SAMN04324258_3560</name>
</gene>
<dbReference type="RefSeq" id="WP_139820958.1">
    <property type="nucleotide sequence ID" value="NZ_FUZQ01000006.1"/>
</dbReference>
<evidence type="ECO:0000313" key="3">
    <source>
        <dbReference type="Proteomes" id="UP000189777"/>
    </source>
</evidence>
<name>A0A1T5LJU1_9MICO</name>
<dbReference type="Proteomes" id="UP000189777">
    <property type="component" value="Unassembled WGS sequence"/>
</dbReference>
<reference evidence="2 3" key="1">
    <citation type="submission" date="2017-02" db="EMBL/GenBank/DDBJ databases">
        <authorList>
            <person name="Peterson S.W."/>
        </authorList>
    </citation>
    <scope>NUCLEOTIDE SEQUENCE [LARGE SCALE GENOMIC DNA]</scope>
    <source>
        <strain evidence="2 3">DSM 21481</strain>
    </source>
</reference>
<accession>A0A1T5LJU1</accession>
<feature type="region of interest" description="Disordered" evidence="1">
    <location>
        <begin position="240"/>
        <end position="261"/>
    </location>
</feature>
<organism evidence="2 3">
    <name type="scientific">Krasilnikoviella flava</name>
    <dbReference type="NCBI Taxonomy" id="526729"/>
    <lineage>
        <taxon>Bacteria</taxon>
        <taxon>Bacillati</taxon>
        <taxon>Actinomycetota</taxon>
        <taxon>Actinomycetes</taxon>
        <taxon>Micrococcales</taxon>
        <taxon>Promicromonosporaceae</taxon>
        <taxon>Krasilnikoviella</taxon>
    </lineage>
</organism>
<dbReference type="EMBL" id="FUZQ01000006">
    <property type="protein sequence ID" value="SKC76240.1"/>
    <property type="molecule type" value="Genomic_DNA"/>
</dbReference>